<comment type="caution">
    <text evidence="3">The sequence shown here is derived from an EMBL/GenBank/DDBJ whole genome shotgun (WGS) entry which is preliminary data.</text>
</comment>
<accession>A0A0G0EQJ8</accession>
<evidence type="ECO:0000313" key="3">
    <source>
        <dbReference type="EMBL" id="KKQ09193.1"/>
    </source>
</evidence>
<reference evidence="3 4" key="1">
    <citation type="journal article" date="2015" name="Nature">
        <title>rRNA introns, odd ribosomes, and small enigmatic genomes across a large radiation of phyla.</title>
        <authorList>
            <person name="Brown C.T."/>
            <person name="Hug L.A."/>
            <person name="Thomas B.C."/>
            <person name="Sharon I."/>
            <person name="Castelle C.J."/>
            <person name="Singh A."/>
            <person name="Wilkins M.J."/>
            <person name="Williams K.H."/>
            <person name="Banfield J.F."/>
        </authorList>
    </citation>
    <scope>NUCLEOTIDE SEQUENCE [LARGE SCALE GENOMIC DNA]</scope>
</reference>
<evidence type="ECO:0000259" key="1">
    <source>
        <dbReference type="Pfam" id="PF00534"/>
    </source>
</evidence>
<dbReference type="InterPro" id="IPR001296">
    <property type="entry name" value="Glyco_trans_1"/>
</dbReference>
<feature type="domain" description="Glycosyl transferase family 1" evidence="1">
    <location>
        <begin position="178"/>
        <end position="342"/>
    </location>
</feature>
<organism evidence="3 4">
    <name type="scientific">Candidatus Daviesbacteria bacterium GW2011_GWB1_36_5</name>
    <dbReference type="NCBI Taxonomy" id="1618426"/>
    <lineage>
        <taxon>Bacteria</taxon>
        <taxon>Candidatus Daviesiibacteriota</taxon>
    </lineage>
</organism>
<dbReference type="AlphaFoldDB" id="A0A0G0EQJ8"/>
<dbReference type="CDD" id="cd03801">
    <property type="entry name" value="GT4_PimA-like"/>
    <property type="match status" value="1"/>
</dbReference>
<name>A0A0G0EQJ8_9BACT</name>
<feature type="domain" description="Glycosyltransferase subfamily 4-like N-terminal" evidence="2">
    <location>
        <begin position="16"/>
        <end position="164"/>
    </location>
</feature>
<evidence type="ECO:0000259" key="2">
    <source>
        <dbReference type="Pfam" id="PF13439"/>
    </source>
</evidence>
<gene>
    <name evidence="3" type="ORF">US19_C0016G0016</name>
</gene>
<dbReference type="InterPro" id="IPR028098">
    <property type="entry name" value="Glyco_trans_4-like_N"/>
</dbReference>
<dbReference type="PANTHER" id="PTHR45947">
    <property type="entry name" value="SULFOQUINOVOSYL TRANSFERASE SQD2"/>
    <property type="match status" value="1"/>
</dbReference>
<dbReference type="Proteomes" id="UP000034492">
    <property type="component" value="Unassembled WGS sequence"/>
</dbReference>
<dbReference type="InterPro" id="IPR050194">
    <property type="entry name" value="Glycosyltransferase_grp1"/>
</dbReference>
<dbReference type="Pfam" id="PF00534">
    <property type="entry name" value="Glycos_transf_1"/>
    <property type="match status" value="1"/>
</dbReference>
<sequence length="386" mass="43505">MIKSVLLVLKPFNLAGSERSAMNLVKPLSEMGIHVYLVAERGSFAPFIPKNIKAFLVPVEKNKSNNVLFEKKVLEVVEKYNPDLIHAHGRNALSCCQLARDKTGIPVISHEHMGYKKEEYDFVALQLGNYADRTITVGPKSTRKLIEHGLGINKVISILNAVDVKDFPIVKKSDRNYSRKFLKLKRSHKVILCLSRIVEGKHIDKLIKAFKLVLAEVDDARLVIAGDDDWDNTKPKIEEMLKQEGLCEKVLLFPAQYDIYKFHCAADVFCYPPISKGMSVMEAMASGIPVVATESKVKPFLVEHNISGLLVSSPDPFKLAENLIFLLNNQEIARKMGLAAREKIHKQFNIDRRIPKLLEVYEQVTADKQSKYSKIIPYLAASNLPV</sequence>
<keyword evidence="3" id="KW-0808">Transferase</keyword>
<dbReference type="Gene3D" id="3.40.50.2000">
    <property type="entry name" value="Glycogen Phosphorylase B"/>
    <property type="match status" value="2"/>
</dbReference>
<dbReference type="PANTHER" id="PTHR45947:SF3">
    <property type="entry name" value="SULFOQUINOVOSYL TRANSFERASE SQD2"/>
    <property type="match status" value="1"/>
</dbReference>
<proteinExistence type="predicted"/>
<protein>
    <submittedName>
        <fullName evidence="3">Glycosyl transferase group 1</fullName>
    </submittedName>
</protein>
<dbReference type="GO" id="GO:0016757">
    <property type="term" value="F:glycosyltransferase activity"/>
    <property type="evidence" value="ECO:0007669"/>
    <property type="project" value="InterPro"/>
</dbReference>
<dbReference type="SUPFAM" id="SSF53756">
    <property type="entry name" value="UDP-Glycosyltransferase/glycogen phosphorylase"/>
    <property type="match status" value="1"/>
</dbReference>
<dbReference type="Pfam" id="PF13439">
    <property type="entry name" value="Glyco_transf_4"/>
    <property type="match status" value="1"/>
</dbReference>
<evidence type="ECO:0000313" key="4">
    <source>
        <dbReference type="Proteomes" id="UP000034492"/>
    </source>
</evidence>
<dbReference type="EMBL" id="LBSA01000016">
    <property type="protein sequence ID" value="KKQ09193.1"/>
    <property type="molecule type" value="Genomic_DNA"/>
</dbReference>